<gene>
    <name evidence="1" type="ORF">ACD_2C00189G0009</name>
</gene>
<evidence type="ECO:0000313" key="1">
    <source>
        <dbReference type="EMBL" id="EKE29325.1"/>
    </source>
</evidence>
<organism evidence="1">
    <name type="scientific">uncultured bacterium</name>
    <name type="common">gcode 4</name>
    <dbReference type="NCBI Taxonomy" id="1234023"/>
    <lineage>
        <taxon>Bacteria</taxon>
        <taxon>environmental samples</taxon>
    </lineage>
</organism>
<proteinExistence type="predicted"/>
<name>K2H0K1_9BACT</name>
<sequence>MKTFDIINELDIVQHLVVLFQNIVFIFLDFL</sequence>
<dbReference type="EMBL" id="AMFJ01000189">
    <property type="protein sequence ID" value="EKE29325.1"/>
    <property type="molecule type" value="Genomic_DNA"/>
</dbReference>
<accession>K2H0K1</accession>
<dbReference type="AlphaFoldDB" id="K2H0K1"/>
<protein>
    <submittedName>
        <fullName evidence="1">Uncharacterized protein</fullName>
    </submittedName>
</protein>
<comment type="caution">
    <text evidence="1">The sequence shown here is derived from an EMBL/GenBank/DDBJ whole genome shotgun (WGS) entry which is preliminary data.</text>
</comment>
<reference evidence="1" key="1">
    <citation type="journal article" date="2012" name="Science">
        <title>Fermentation, hydrogen, and sulfur metabolism in multiple uncultivated bacterial phyla.</title>
        <authorList>
            <person name="Wrighton K.C."/>
            <person name="Thomas B.C."/>
            <person name="Sharon I."/>
            <person name="Miller C.S."/>
            <person name="Castelle C.J."/>
            <person name="VerBerkmoes N.C."/>
            <person name="Wilkins M.J."/>
            <person name="Hettich R.L."/>
            <person name="Lipton M.S."/>
            <person name="Williams K.H."/>
            <person name="Long P.E."/>
            <person name="Banfield J.F."/>
        </authorList>
    </citation>
    <scope>NUCLEOTIDE SEQUENCE [LARGE SCALE GENOMIC DNA]</scope>
</reference>